<sequence length="84" mass="8788">MKPTLARLMRATSAATTLANEATEAALAGEPADPRVTAARDRARVELRTATVEAMAAGTPINVVAVLSKRVRDADQRATRATGD</sequence>
<dbReference type="RefSeq" id="WP_091286412.1">
    <property type="nucleotide sequence ID" value="NZ_FAOZ01000048.1"/>
</dbReference>
<dbReference type="AlphaFoldDB" id="A0A0S4R0C1"/>
<dbReference type="Proteomes" id="UP000198802">
    <property type="component" value="Unassembled WGS sequence"/>
</dbReference>
<organism evidence="1 2">
    <name type="scientific">Parafrankia irregularis</name>
    <dbReference type="NCBI Taxonomy" id="795642"/>
    <lineage>
        <taxon>Bacteria</taxon>
        <taxon>Bacillati</taxon>
        <taxon>Actinomycetota</taxon>
        <taxon>Actinomycetes</taxon>
        <taxon>Frankiales</taxon>
        <taxon>Frankiaceae</taxon>
        <taxon>Parafrankia</taxon>
    </lineage>
</organism>
<evidence type="ECO:0000313" key="1">
    <source>
        <dbReference type="EMBL" id="CUU60847.1"/>
    </source>
</evidence>
<proteinExistence type="predicted"/>
<gene>
    <name evidence="1" type="ORF">Ga0074812_14847</name>
</gene>
<evidence type="ECO:0000313" key="2">
    <source>
        <dbReference type="Proteomes" id="UP000198802"/>
    </source>
</evidence>
<name>A0A0S4R0C1_9ACTN</name>
<reference evidence="2" key="1">
    <citation type="submission" date="2015-11" db="EMBL/GenBank/DDBJ databases">
        <authorList>
            <person name="Varghese N."/>
        </authorList>
    </citation>
    <scope>NUCLEOTIDE SEQUENCE [LARGE SCALE GENOMIC DNA]</scope>
    <source>
        <strain evidence="2">DSM 45899</strain>
    </source>
</reference>
<keyword evidence="2" id="KW-1185">Reference proteome</keyword>
<protein>
    <submittedName>
        <fullName evidence="1">Uncharacterized protein</fullName>
    </submittedName>
</protein>
<accession>A0A0S4R0C1</accession>
<dbReference type="EMBL" id="FAOZ01000048">
    <property type="protein sequence ID" value="CUU60847.1"/>
    <property type="molecule type" value="Genomic_DNA"/>
</dbReference>